<comment type="caution">
    <text evidence="7">The sequence shown here is derived from an EMBL/GenBank/DDBJ whole genome shotgun (WGS) entry which is preliminary data.</text>
</comment>
<dbReference type="InterPro" id="IPR000873">
    <property type="entry name" value="AMP-dep_synth/lig_dom"/>
</dbReference>
<dbReference type="Proteomes" id="UP001589628">
    <property type="component" value="Unassembled WGS sequence"/>
</dbReference>
<dbReference type="Gene3D" id="3.30.300.30">
    <property type="match status" value="1"/>
</dbReference>
<comment type="similarity">
    <text evidence="1">Belongs to the ATP-dependent AMP-binding enzyme family.</text>
</comment>
<feature type="domain" description="AMP-binding enzyme C-terminal" evidence="6">
    <location>
        <begin position="454"/>
        <end position="528"/>
    </location>
</feature>
<organism evidence="7 8">
    <name type="scientific">Balneatrix alpica</name>
    <dbReference type="NCBI Taxonomy" id="75684"/>
    <lineage>
        <taxon>Bacteria</taxon>
        <taxon>Pseudomonadati</taxon>
        <taxon>Pseudomonadota</taxon>
        <taxon>Gammaproteobacteria</taxon>
        <taxon>Oceanospirillales</taxon>
        <taxon>Balneatrichaceae</taxon>
        <taxon>Balneatrix</taxon>
    </lineage>
</organism>
<keyword evidence="4" id="KW-0443">Lipid metabolism</keyword>
<keyword evidence="2" id="KW-0436">Ligase</keyword>
<evidence type="ECO:0000313" key="8">
    <source>
        <dbReference type="Proteomes" id="UP001589628"/>
    </source>
</evidence>
<evidence type="ECO:0000256" key="4">
    <source>
        <dbReference type="ARBA" id="ARBA00023098"/>
    </source>
</evidence>
<dbReference type="SUPFAM" id="SSF56801">
    <property type="entry name" value="Acetyl-CoA synthetase-like"/>
    <property type="match status" value="1"/>
</dbReference>
<dbReference type="NCBIfam" id="NF006020">
    <property type="entry name" value="PRK08162.1"/>
    <property type="match status" value="1"/>
</dbReference>
<keyword evidence="3" id="KW-0276">Fatty acid metabolism</keyword>
<reference evidence="7 8" key="1">
    <citation type="submission" date="2024-09" db="EMBL/GenBank/DDBJ databases">
        <authorList>
            <person name="Sun Q."/>
            <person name="Mori K."/>
        </authorList>
    </citation>
    <scope>NUCLEOTIDE SEQUENCE [LARGE SCALE GENOMIC DNA]</scope>
    <source>
        <strain evidence="7 8">ATCC 51285</strain>
    </source>
</reference>
<gene>
    <name evidence="7" type="ORF">ACFFLH_15925</name>
</gene>
<dbReference type="InterPro" id="IPR020845">
    <property type="entry name" value="AMP-binding_CS"/>
</dbReference>
<evidence type="ECO:0000313" key="7">
    <source>
        <dbReference type="EMBL" id="MFB9887903.1"/>
    </source>
</evidence>
<dbReference type="CDD" id="cd12118">
    <property type="entry name" value="ttLC_FACS_AEE21_like"/>
    <property type="match status" value="1"/>
</dbReference>
<name>A0ABV5ZF54_9GAMM</name>
<accession>A0ABV5ZF54</accession>
<evidence type="ECO:0000256" key="3">
    <source>
        <dbReference type="ARBA" id="ARBA00022832"/>
    </source>
</evidence>
<sequence length="540" mass="59381">MTAHPFALGLDPNPANYTALSPLSFLARSAEVYPERVAVIHQQVRRNWRDTYRRCKQLASALQRRGIGKGDTVAVMAPNIPEMFEAHFAIPMAGAVLNALNIRLDAEALGFILAHGEAKVVLVDREFTEVIRQAVARLPEPPLLVDIEDASYSGGEPISPLSYEALLAEGDVDFAWQLPENEWDAISLNYTSGTTGDPKGVVYHHRGAYLNALSNLISWEMGLHPVYLWTLPMFHCNGWCFPWSIAASAGVSVCLRQVRAEPVYQLIREEKVSHFCGAPIVLNMLNNADTSLKAGIDHQVKVMTAGAAPPASVIAGMEAMGFSVTHVYGLTETYGPCVVCAWHDEWDEQPLEQRARLKARQGVKAPMQEGLMVANPNTLEPVAQDGQTLGEIMIRGNLVMKGYLKNPSTTDKSFQGGWFHSGDLAVWHPDGYIEIKDRSKDIIISGGENISSIEVEDVLYRHPAVMEAAVVAKYDEKWGEVPCACITLKAGADTTEADIIAFCRQHLAHFKAPKKVIFGELPKTSTGKIQKFVLRDLANQ</sequence>
<dbReference type="InterPro" id="IPR025110">
    <property type="entry name" value="AMP-bd_C"/>
</dbReference>
<dbReference type="InterPro" id="IPR045851">
    <property type="entry name" value="AMP-bd_C_sf"/>
</dbReference>
<dbReference type="InterPro" id="IPR042099">
    <property type="entry name" value="ANL_N_sf"/>
</dbReference>
<dbReference type="Pfam" id="PF13193">
    <property type="entry name" value="AMP-binding_C"/>
    <property type="match status" value="1"/>
</dbReference>
<feature type="domain" description="AMP-dependent synthetase/ligase" evidence="5">
    <location>
        <begin position="27"/>
        <end position="404"/>
    </location>
</feature>
<protein>
    <submittedName>
        <fullName evidence="7">Acyl-CoA synthetase</fullName>
    </submittedName>
</protein>
<evidence type="ECO:0000259" key="5">
    <source>
        <dbReference type="Pfam" id="PF00501"/>
    </source>
</evidence>
<dbReference type="PANTHER" id="PTHR43859:SF4">
    <property type="entry name" value="BUTANOATE--COA LIGASE AAE1-RELATED"/>
    <property type="match status" value="1"/>
</dbReference>
<dbReference type="EMBL" id="JBHLZN010000007">
    <property type="protein sequence ID" value="MFB9887903.1"/>
    <property type="molecule type" value="Genomic_DNA"/>
</dbReference>
<proteinExistence type="inferred from homology"/>
<evidence type="ECO:0000259" key="6">
    <source>
        <dbReference type="Pfam" id="PF13193"/>
    </source>
</evidence>
<dbReference type="Gene3D" id="3.40.50.12780">
    <property type="entry name" value="N-terminal domain of ligase-like"/>
    <property type="match status" value="1"/>
</dbReference>
<evidence type="ECO:0000256" key="1">
    <source>
        <dbReference type="ARBA" id="ARBA00006432"/>
    </source>
</evidence>
<dbReference type="PANTHER" id="PTHR43859">
    <property type="entry name" value="ACYL-ACTIVATING ENZYME"/>
    <property type="match status" value="1"/>
</dbReference>
<dbReference type="PROSITE" id="PS00455">
    <property type="entry name" value="AMP_BINDING"/>
    <property type="match status" value="1"/>
</dbReference>
<dbReference type="Pfam" id="PF00501">
    <property type="entry name" value="AMP-binding"/>
    <property type="match status" value="1"/>
</dbReference>
<evidence type="ECO:0000256" key="2">
    <source>
        <dbReference type="ARBA" id="ARBA00022598"/>
    </source>
</evidence>
<dbReference type="RefSeq" id="WP_027312900.1">
    <property type="nucleotide sequence ID" value="NZ_JBHLZN010000007.1"/>
</dbReference>
<keyword evidence="8" id="KW-1185">Reference proteome</keyword>